<accession>A0A835K5H1</accession>
<dbReference type="AlphaFoldDB" id="A0A835K5H1"/>
<name>A0A835K5H1_9ROSI</name>
<reference evidence="1 2" key="1">
    <citation type="submission" date="2020-10" db="EMBL/GenBank/DDBJ databases">
        <title>Plant Genome Project.</title>
        <authorList>
            <person name="Zhang R.-G."/>
        </authorList>
    </citation>
    <scope>NUCLEOTIDE SEQUENCE [LARGE SCALE GENOMIC DNA]</scope>
    <source>
        <strain evidence="1">FAFU-HL-1</strain>
        <tissue evidence="1">Leaf</tissue>
    </source>
</reference>
<gene>
    <name evidence="1" type="ORF">SADUNF_Sadunf04G0017400</name>
</gene>
<evidence type="ECO:0000313" key="1">
    <source>
        <dbReference type="EMBL" id="KAF9683475.1"/>
    </source>
</evidence>
<evidence type="ECO:0000313" key="2">
    <source>
        <dbReference type="Proteomes" id="UP000657918"/>
    </source>
</evidence>
<keyword evidence="2" id="KW-1185">Reference proteome</keyword>
<comment type="caution">
    <text evidence="1">The sequence shown here is derived from an EMBL/GenBank/DDBJ whole genome shotgun (WGS) entry which is preliminary data.</text>
</comment>
<organism evidence="1 2">
    <name type="scientific">Salix dunnii</name>
    <dbReference type="NCBI Taxonomy" id="1413687"/>
    <lineage>
        <taxon>Eukaryota</taxon>
        <taxon>Viridiplantae</taxon>
        <taxon>Streptophyta</taxon>
        <taxon>Embryophyta</taxon>
        <taxon>Tracheophyta</taxon>
        <taxon>Spermatophyta</taxon>
        <taxon>Magnoliopsida</taxon>
        <taxon>eudicotyledons</taxon>
        <taxon>Gunneridae</taxon>
        <taxon>Pentapetalae</taxon>
        <taxon>rosids</taxon>
        <taxon>fabids</taxon>
        <taxon>Malpighiales</taxon>
        <taxon>Salicaceae</taxon>
        <taxon>Saliceae</taxon>
        <taxon>Salix</taxon>
    </lineage>
</organism>
<proteinExistence type="predicted"/>
<dbReference type="Proteomes" id="UP000657918">
    <property type="component" value="Chromosome 4"/>
</dbReference>
<dbReference type="EMBL" id="JADGMS010000004">
    <property type="protein sequence ID" value="KAF9683475.1"/>
    <property type="molecule type" value="Genomic_DNA"/>
</dbReference>
<sequence length="214" mass="24846">MKIDQRSLVDIWSCRDEGGSIHTDELQHASMEWGYVKFKEMTDNLKCSWNDPRKVTKWDIMSDNVSGMIQDVFETMGQFVDGMKLSGRWFSLFDAKVFYYRSLTVDWNQIIDSDEILQSVNAPSLIYRKLQLCTCTCLHVLQLHTIDGFDINFSFINWFHADLKKYETLSATVAMVAEIAKKSSSNFLASNVKQDWLEDHLNDTGFHREILCES</sequence>
<protein>
    <submittedName>
        <fullName evidence="1">Uncharacterized protein</fullName>
    </submittedName>
</protein>